<organism evidence="1 2">
    <name type="scientific">Heracleum sosnowskyi</name>
    <dbReference type="NCBI Taxonomy" id="360622"/>
    <lineage>
        <taxon>Eukaryota</taxon>
        <taxon>Viridiplantae</taxon>
        <taxon>Streptophyta</taxon>
        <taxon>Embryophyta</taxon>
        <taxon>Tracheophyta</taxon>
        <taxon>Spermatophyta</taxon>
        <taxon>Magnoliopsida</taxon>
        <taxon>eudicotyledons</taxon>
        <taxon>Gunneridae</taxon>
        <taxon>Pentapetalae</taxon>
        <taxon>asterids</taxon>
        <taxon>campanulids</taxon>
        <taxon>Apiales</taxon>
        <taxon>Apiaceae</taxon>
        <taxon>Apioideae</taxon>
        <taxon>apioid superclade</taxon>
        <taxon>Tordylieae</taxon>
        <taxon>Tordyliinae</taxon>
        <taxon>Heracleum</taxon>
    </lineage>
</organism>
<evidence type="ECO:0000313" key="2">
    <source>
        <dbReference type="Proteomes" id="UP001237642"/>
    </source>
</evidence>
<proteinExistence type="predicted"/>
<dbReference type="Proteomes" id="UP001237642">
    <property type="component" value="Unassembled WGS sequence"/>
</dbReference>
<gene>
    <name evidence="1" type="ORF">POM88_040241</name>
</gene>
<sequence>MPIPCPVSTPERSRKCLSLSNPETILLDLSPQSSITSAKGRKSSELTEASLVEINKRNAVVDKHSASCSPYYKGLADFILDIKKEKVPEIGIHHAGSPFSTSAENTNWSKKCKILVRKKKSESVEESLEECIRRNVVSEERRYSTSSSPYYKGLTDFTLDIDDFVNNSKEKR</sequence>
<comment type="caution">
    <text evidence="1">The sequence shown here is derived from an EMBL/GenBank/DDBJ whole genome shotgun (WGS) entry which is preliminary data.</text>
</comment>
<keyword evidence="2" id="KW-1185">Reference proteome</keyword>
<reference evidence="1" key="2">
    <citation type="submission" date="2023-05" db="EMBL/GenBank/DDBJ databases">
        <authorList>
            <person name="Schelkunov M.I."/>
        </authorList>
    </citation>
    <scope>NUCLEOTIDE SEQUENCE</scope>
    <source>
        <strain evidence="1">Hsosn_3</strain>
        <tissue evidence="1">Leaf</tissue>
    </source>
</reference>
<dbReference type="AlphaFoldDB" id="A0AAD8M773"/>
<evidence type="ECO:0000313" key="1">
    <source>
        <dbReference type="EMBL" id="KAK1364680.1"/>
    </source>
</evidence>
<protein>
    <submittedName>
        <fullName evidence="1">Uncharacterized protein</fullName>
    </submittedName>
</protein>
<name>A0AAD8M773_9APIA</name>
<accession>A0AAD8M773</accession>
<dbReference type="EMBL" id="JAUIZM010000009">
    <property type="protein sequence ID" value="KAK1364680.1"/>
    <property type="molecule type" value="Genomic_DNA"/>
</dbReference>
<reference evidence="1" key="1">
    <citation type="submission" date="2023-02" db="EMBL/GenBank/DDBJ databases">
        <title>Genome of toxic invasive species Heracleum sosnowskyi carries increased number of genes despite the absence of recent whole-genome duplications.</title>
        <authorList>
            <person name="Schelkunov M."/>
            <person name="Shtratnikova V."/>
            <person name="Makarenko M."/>
            <person name="Klepikova A."/>
            <person name="Omelchenko D."/>
            <person name="Novikova G."/>
            <person name="Obukhova E."/>
            <person name="Bogdanov V."/>
            <person name="Penin A."/>
            <person name="Logacheva M."/>
        </authorList>
    </citation>
    <scope>NUCLEOTIDE SEQUENCE</scope>
    <source>
        <strain evidence="1">Hsosn_3</strain>
        <tissue evidence="1">Leaf</tissue>
    </source>
</reference>